<feature type="domain" description="FAM91 N-terminal" evidence="3">
    <location>
        <begin position="17"/>
        <end position="317"/>
    </location>
</feature>
<dbReference type="Proteomes" id="UP000006727">
    <property type="component" value="Chromosome 2"/>
</dbReference>
<evidence type="ECO:0000313" key="5">
    <source>
        <dbReference type="EMBL" id="PNR59934.1"/>
    </source>
</evidence>
<accession>A0A2K1L1M9</accession>
<evidence type="ECO:0000256" key="2">
    <source>
        <dbReference type="SAM" id="MobiDB-lite"/>
    </source>
</evidence>
<dbReference type="EnsemblPlants" id="Pp3c2_15510V3.1">
    <property type="protein sequence ID" value="Pp3c2_15510V3.1"/>
    <property type="gene ID" value="Pp3c2_15510"/>
</dbReference>
<keyword evidence="7" id="KW-1185">Reference proteome</keyword>
<feature type="region of interest" description="Disordered" evidence="2">
    <location>
        <begin position="329"/>
        <end position="360"/>
    </location>
</feature>
<organism evidence="5">
    <name type="scientific">Physcomitrium patens</name>
    <name type="common">Spreading-leaved earth moss</name>
    <name type="synonym">Physcomitrella patens</name>
    <dbReference type="NCBI Taxonomy" id="3218"/>
    <lineage>
        <taxon>Eukaryota</taxon>
        <taxon>Viridiplantae</taxon>
        <taxon>Streptophyta</taxon>
        <taxon>Embryophyta</taxon>
        <taxon>Bryophyta</taxon>
        <taxon>Bryophytina</taxon>
        <taxon>Bryopsida</taxon>
        <taxon>Funariidae</taxon>
        <taxon>Funariales</taxon>
        <taxon>Funariaceae</taxon>
        <taxon>Physcomitrium</taxon>
    </lineage>
</organism>
<dbReference type="FunCoup" id="A0A2K1L1M9">
    <property type="interactions" value="4344"/>
</dbReference>
<reference evidence="5 7" key="1">
    <citation type="journal article" date="2008" name="Science">
        <title>The Physcomitrella genome reveals evolutionary insights into the conquest of land by plants.</title>
        <authorList>
            <person name="Rensing S."/>
            <person name="Lang D."/>
            <person name="Zimmer A."/>
            <person name="Terry A."/>
            <person name="Salamov A."/>
            <person name="Shapiro H."/>
            <person name="Nishiyama T."/>
            <person name="Perroud P.-F."/>
            <person name="Lindquist E."/>
            <person name="Kamisugi Y."/>
            <person name="Tanahashi T."/>
            <person name="Sakakibara K."/>
            <person name="Fujita T."/>
            <person name="Oishi K."/>
            <person name="Shin-I T."/>
            <person name="Kuroki Y."/>
            <person name="Toyoda A."/>
            <person name="Suzuki Y."/>
            <person name="Hashimoto A."/>
            <person name="Yamaguchi K."/>
            <person name="Sugano A."/>
            <person name="Kohara Y."/>
            <person name="Fujiyama A."/>
            <person name="Anterola A."/>
            <person name="Aoki S."/>
            <person name="Ashton N."/>
            <person name="Barbazuk W.B."/>
            <person name="Barker E."/>
            <person name="Bennetzen J."/>
            <person name="Bezanilla M."/>
            <person name="Blankenship R."/>
            <person name="Cho S.H."/>
            <person name="Dutcher S."/>
            <person name="Estelle M."/>
            <person name="Fawcett J.A."/>
            <person name="Gundlach H."/>
            <person name="Hanada K."/>
            <person name="Heyl A."/>
            <person name="Hicks K.A."/>
            <person name="Hugh J."/>
            <person name="Lohr M."/>
            <person name="Mayer K."/>
            <person name="Melkozernov A."/>
            <person name="Murata T."/>
            <person name="Nelson D."/>
            <person name="Pils B."/>
            <person name="Prigge M."/>
            <person name="Reiss B."/>
            <person name="Renner T."/>
            <person name="Rombauts S."/>
            <person name="Rushton P."/>
            <person name="Sanderfoot A."/>
            <person name="Schween G."/>
            <person name="Shiu S.-H."/>
            <person name="Stueber K."/>
            <person name="Theodoulou F.L."/>
            <person name="Tu H."/>
            <person name="Van de Peer Y."/>
            <person name="Verrier P.J."/>
            <person name="Waters E."/>
            <person name="Wood A."/>
            <person name="Yang L."/>
            <person name="Cove D."/>
            <person name="Cuming A."/>
            <person name="Hasebe M."/>
            <person name="Lucas S."/>
            <person name="Mishler D.B."/>
            <person name="Reski R."/>
            <person name="Grigoriev I."/>
            <person name="Quatrano R.S."/>
            <person name="Boore J.L."/>
        </authorList>
    </citation>
    <scope>NUCLEOTIDE SEQUENCE [LARGE SCALE GENOMIC DNA]</scope>
    <source>
        <strain evidence="6 7">cv. Gransden 2004</strain>
    </source>
</reference>
<dbReference type="InterPro" id="IPR028097">
    <property type="entry name" value="FAM91_C_dom"/>
</dbReference>
<evidence type="ECO:0000259" key="4">
    <source>
        <dbReference type="Pfam" id="PF14648"/>
    </source>
</evidence>
<dbReference type="AlphaFoldDB" id="A0A2K1L1M9"/>
<gene>
    <name evidence="6" type="primary">LOC112276356</name>
    <name evidence="5" type="ORF">PHYPA_002726</name>
</gene>
<reference evidence="5 7" key="2">
    <citation type="journal article" date="2018" name="Plant J.">
        <title>The Physcomitrella patens chromosome-scale assembly reveals moss genome structure and evolution.</title>
        <authorList>
            <person name="Lang D."/>
            <person name="Ullrich K.K."/>
            <person name="Murat F."/>
            <person name="Fuchs J."/>
            <person name="Jenkins J."/>
            <person name="Haas F.B."/>
            <person name="Piednoel M."/>
            <person name="Gundlach H."/>
            <person name="Van Bel M."/>
            <person name="Meyberg R."/>
            <person name="Vives C."/>
            <person name="Morata J."/>
            <person name="Symeonidi A."/>
            <person name="Hiss M."/>
            <person name="Muchero W."/>
            <person name="Kamisugi Y."/>
            <person name="Saleh O."/>
            <person name="Blanc G."/>
            <person name="Decker E.L."/>
            <person name="van Gessel N."/>
            <person name="Grimwood J."/>
            <person name="Hayes R.D."/>
            <person name="Graham S.W."/>
            <person name="Gunter L.E."/>
            <person name="McDaniel S.F."/>
            <person name="Hoernstein S.N.W."/>
            <person name="Larsson A."/>
            <person name="Li F.W."/>
            <person name="Perroud P.F."/>
            <person name="Phillips J."/>
            <person name="Ranjan P."/>
            <person name="Rokshar D.S."/>
            <person name="Rothfels C.J."/>
            <person name="Schneider L."/>
            <person name="Shu S."/>
            <person name="Stevenson D.W."/>
            <person name="Thummler F."/>
            <person name="Tillich M."/>
            <person name="Villarreal Aguilar J.C."/>
            <person name="Widiez T."/>
            <person name="Wong G.K."/>
            <person name="Wymore A."/>
            <person name="Zhang Y."/>
            <person name="Zimmer A.D."/>
            <person name="Quatrano R.S."/>
            <person name="Mayer K.F.X."/>
            <person name="Goodstein D."/>
            <person name="Casacuberta J.M."/>
            <person name="Vandepoele K."/>
            <person name="Reski R."/>
            <person name="Cuming A.C."/>
            <person name="Tuskan G.A."/>
            <person name="Maumus F."/>
            <person name="Salse J."/>
            <person name="Schmutz J."/>
            <person name="Rensing S.A."/>
        </authorList>
    </citation>
    <scope>NUCLEOTIDE SEQUENCE [LARGE SCALE GENOMIC DNA]</scope>
    <source>
        <strain evidence="6 7">cv. Gransden 2004</strain>
    </source>
</reference>
<sequence length="912" mass="101155">MQHATLNTEEDMLVKAILEETPWEKLPKRLKLTLFSNEEYQKRFRVKEYCIKKRLKWSECAARNACRENDYYEELVRYLQKNLALFPYHLSENVCRVLRITPFRYYHGMLYDVMRNEQPYDSIPNFTAADVLRLTGIGRNEFIDIMNKCRAKKLMWKLNKSIVKEMLPTQPVDFRMEAWWIVCFVNLTTDEYRKLSEEEMAVISGGDGDSSDRLGKEGVNLVGEVDFEVLRSLYRRGLIYLDVPVYPDDHFQVSTLEGFVSNRNQQYEDPTEELLYAVFVASSEQTTVAELAQTLQANLEQLQSAVSLASRLGWAKKFLDPVSFLQDTGMPESPRSVGDDRQLSPFTSPSRLGASGPSDIDSVKSQAGLTRFAFMVDANLTSYLMMGSLSPGLKGHAVTLYEAGKLGDTSVAEMCEDLQQVEGTKMEGELQQFADHAFSLRHALECLRSQSADLEVEEEDAVDFSGFQLEPHSSVDSDDLFQSGQSFEPNTGVFEEGYSYASESGAETAETTVVMSHMVDTNAAAQLHTALSLTGRISSKENVQSYKPVSRVDVLRIESLQDLAPATMQRVLQRDYDVVVSMIPLPSPFVSSPDGLGPAHFGPPSRASISPWMKLLLYQTAGSGPVSVALIKGQRFRTLPSPLAGCAKALMWTWDGTGVNGVGGKFEGTLVEGNILLHCLNTLLKHNAVLVQPFPKTHLDSGGSGKPVTRNVPLPISESSDIRPSLIQAASELALETLGYIRLVQIPQIGESPPPHENKNSSFEWVPQSVEFGVPLFDTELCRRVCEGVIGSDLFTSKSLLKHRQGMHDLRRKLQEFIMDYRASGSKATSAYVVVGGVNADTRPLLHKGSSGLLNLNLVEEGTNNVPLPGVNLIFDGTSLEPLNVDRCLQGRLPARLVVAAIAATETLRATC</sequence>
<evidence type="ECO:0008006" key="8">
    <source>
        <dbReference type="Google" id="ProtNLM"/>
    </source>
</evidence>
<dbReference type="Pfam" id="PF14648">
    <property type="entry name" value="FAM91_C"/>
    <property type="match status" value="3"/>
</dbReference>
<dbReference type="InterPro" id="IPR039199">
    <property type="entry name" value="FAM91"/>
</dbReference>
<dbReference type="InterPro" id="IPR028091">
    <property type="entry name" value="FAM91_N_dom"/>
</dbReference>
<name>A0A2K1L1M9_PHYPA</name>
<feature type="domain" description="FAM91 C-terminal" evidence="4">
    <location>
        <begin position="757"/>
        <end position="881"/>
    </location>
</feature>
<dbReference type="Gramene" id="Pp3c2_15510V3.1">
    <property type="protein sequence ID" value="Pp3c2_15510V3.1"/>
    <property type="gene ID" value="Pp3c2_15510"/>
</dbReference>
<dbReference type="Pfam" id="PF14647">
    <property type="entry name" value="FAM91_N"/>
    <property type="match status" value="1"/>
</dbReference>
<dbReference type="STRING" id="3218.A0A2K1L1M9"/>
<protein>
    <recommendedName>
        <fullName evidence="8">FAM91 N-terminal domain-containing protein</fullName>
    </recommendedName>
</protein>
<proteinExistence type="inferred from homology"/>
<dbReference type="PANTHER" id="PTHR28441:SF2">
    <property type="entry name" value="PROTEIN FAM91A1"/>
    <property type="match status" value="1"/>
</dbReference>
<reference evidence="6" key="3">
    <citation type="submission" date="2020-12" db="UniProtKB">
        <authorList>
            <consortium name="EnsemblPlants"/>
        </authorList>
    </citation>
    <scope>IDENTIFICATION</scope>
</reference>
<feature type="domain" description="FAM91 C-terminal" evidence="4">
    <location>
        <begin position="545"/>
        <end position="721"/>
    </location>
</feature>
<dbReference type="EMBL" id="ABEU02000002">
    <property type="protein sequence ID" value="PNR59934.1"/>
    <property type="molecule type" value="Genomic_DNA"/>
</dbReference>
<comment type="similarity">
    <text evidence="1">Belongs to the FAM91 family.</text>
</comment>
<evidence type="ECO:0000313" key="7">
    <source>
        <dbReference type="Proteomes" id="UP000006727"/>
    </source>
</evidence>
<evidence type="ECO:0000256" key="1">
    <source>
        <dbReference type="ARBA" id="ARBA00010319"/>
    </source>
</evidence>
<dbReference type="PANTHER" id="PTHR28441">
    <property type="entry name" value="PROTEIN FAM91A1"/>
    <property type="match status" value="1"/>
</dbReference>
<feature type="domain" description="FAM91 C-terminal" evidence="4">
    <location>
        <begin position="370"/>
        <end position="452"/>
    </location>
</feature>
<dbReference type="PaxDb" id="3218-PP1S30_264V6.1"/>
<evidence type="ECO:0000313" key="6">
    <source>
        <dbReference type="EnsemblPlants" id="Pp3c2_15510V3.1"/>
    </source>
</evidence>
<evidence type="ECO:0000259" key="3">
    <source>
        <dbReference type="Pfam" id="PF14647"/>
    </source>
</evidence>